<evidence type="ECO:0000259" key="3">
    <source>
        <dbReference type="PROSITE" id="PS50206"/>
    </source>
</evidence>
<keyword evidence="1" id="KW-0808">Transferase</keyword>
<dbReference type="CDD" id="cd01449">
    <property type="entry name" value="TST_Repeat_2"/>
    <property type="match status" value="1"/>
</dbReference>
<proteinExistence type="predicted"/>
<accession>A0A2S7WL02</accession>
<dbReference type="GO" id="GO:0004792">
    <property type="term" value="F:thiosulfate-cyanide sulfurtransferase activity"/>
    <property type="evidence" value="ECO:0007669"/>
    <property type="project" value="TreeGrafter"/>
</dbReference>
<dbReference type="PANTHER" id="PTHR11364">
    <property type="entry name" value="THIOSULFATE SULFERTANSFERASE"/>
    <property type="match status" value="1"/>
</dbReference>
<keyword evidence="5" id="KW-1185">Reference proteome</keyword>
<evidence type="ECO:0000313" key="5">
    <source>
        <dbReference type="Proteomes" id="UP000238882"/>
    </source>
</evidence>
<dbReference type="CDD" id="cd01448">
    <property type="entry name" value="TST_Repeat_1"/>
    <property type="match status" value="1"/>
</dbReference>
<sequence>MSLKIPNNIVSVDWLYQHLNDKNIIILNATIAKVTSKKDDINAERKYQIQGARFFDIKNKFSDIKAPFPNTVLSPKEFEDKAQLLGINKDSCIVVYDDLGIYSSPRVWWLFQLMGFNNIAVLNGGFPEWKSKKYPIEEQQNRQVNKGNFLVDYQSEKITYTKDVLNATTNKHFLIVDARSKGRFYATEPEPRKGLQGGHIPNSVNLPHLEIINDGKIISKAKLEHTFNQINPTNKNLIFSCGSGITASILALGATLAKQKNIAVYDGSWTEWASTNNLPITK</sequence>
<feature type="domain" description="Rhodanese" evidence="3">
    <location>
        <begin position="169"/>
        <end position="281"/>
    </location>
</feature>
<dbReference type="PROSITE" id="PS50206">
    <property type="entry name" value="RHODANESE_3"/>
    <property type="match status" value="2"/>
</dbReference>
<dbReference type="SUPFAM" id="SSF52821">
    <property type="entry name" value="Rhodanese/Cell cycle control phosphatase"/>
    <property type="match status" value="2"/>
</dbReference>
<dbReference type="Pfam" id="PF00581">
    <property type="entry name" value="Rhodanese"/>
    <property type="match status" value="2"/>
</dbReference>
<protein>
    <recommendedName>
        <fullName evidence="3">Rhodanese domain-containing protein</fullName>
    </recommendedName>
</protein>
<dbReference type="Proteomes" id="UP000238882">
    <property type="component" value="Unassembled WGS sequence"/>
</dbReference>
<dbReference type="AlphaFoldDB" id="A0A2S7WL02"/>
<dbReference type="InterPro" id="IPR045078">
    <property type="entry name" value="TST/MPST-like"/>
</dbReference>
<name>A0A2S7WL02_9FLAO</name>
<dbReference type="EMBL" id="MSCN01000001">
    <property type="protein sequence ID" value="PQJ78284.1"/>
    <property type="molecule type" value="Genomic_DNA"/>
</dbReference>
<feature type="domain" description="Rhodanese" evidence="3">
    <location>
        <begin position="73"/>
        <end position="138"/>
    </location>
</feature>
<dbReference type="InterPro" id="IPR001763">
    <property type="entry name" value="Rhodanese-like_dom"/>
</dbReference>
<gene>
    <name evidence="4" type="ORF">BTO18_03350</name>
</gene>
<dbReference type="RefSeq" id="WP_105014868.1">
    <property type="nucleotide sequence ID" value="NZ_MSCN01000001.1"/>
</dbReference>
<evidence type="ECO:0000256" key="1">
    <source>
        <dbReference type="ARBA" id="ARBA00022679"/>
    </source>
</evidence>
<dbReference type="OrthoDB" id="9770030at2"/>
<evidence type="ECO:0000256" key="2">
    <source>
        <dbReference type="ARBA" id="ARBA00022737"/>
    </source>
</evidence>
<reference evidence="4 5" key="1">
    <citation type="submission" date="2016-12" db="EMBL/GenBank/DDBJ databases">
        <title>Trade-off between light-utilization and light-protection in marine flavobacteria.</title>
        <authorList>
            <person name="Kumagai Y."/>
            <person name="Yoshizawa S."/>
            <person name="Kogure K."/>
            <person name="Iwasaki W."/>
        </authorList>
    </citation>
    <scope>NUCLEOTIDE SEQUENCE [LARGE SCALE GENOMIC DNA]</scope>
    <source>
        <strain evidence="4 5">NBRC 108759</strain>
    </source>
</reference>
<dbReference type="SMART" id="SM00450">
    <property type="entry name" value="RHOD"/>
    <property type="match status" value="2"/>
</dbReference>
<keyword evidence="2" id="KW-0677">Repeat</keyword>
<dbReference type="FunFam" id="3.40.250.10:FF:000001">
    <property type="entry name" value="Sulfurtransferase"/>
    <property type="match status" value="1"/>
</dbReference>
<dbReference type="Gene3D" id="3.40.250.10">
    <property type="entry name" value="Rhodanese-like domain"/>
    <property type="match status" value="2"/>
</dbReference>
<comment type="caution">
    <text evidence="4">The sequence shown here is derived from an EMBL/GenBank/DDBJ whole genome shotgun (WGS) entry which is preliminary data.</text>
</comment>
<evidence type="ECO:0000313" key="4">
    <source>
        <dbReference type="EMBL" id="PQJ78284.1"/>
    </source>
</evidence>
<dbReference type="PANTHER" id="PTHR11364:SF27">
    <property type="entry name" value="SULFURTRANSFERASE"/>
    <property type="match status" value="1"/>
</dbReference>
<organism evidence="4 5">
    <name type="scientific">Polaribacter porphyrae</name>
    <dbReference type="NCBI Taxonomy" id="1137780"/>
    <lineage>
        <taxon>Bacteria</taxon>
        <taxon>Pseudomonadati</taxon>
        <taxon>Bacteroidota</taxon>
        <taxon>Flavobacteriia</taxon>
        <taxon>Flavobacteriales</taxon>
        <taxon>Flavobacteriaceae</taxon>
    </lineage>
</organism>
<dbReference type="InterPro" id="IPR036873">
    <property type="entry name" value="Rhodanese-like_dom_sf"/>
</dbReference>